<evidence type="ECO:0000256" key="1">
    <source>
        <dbReference type="SAM" id="Phobius"/>
    </source>
</evidence>
<dbReference type="OrthoDB" id="5422510at2"/>
<keyword evidence="4" id="KW-1185">Reference proteome</keyword>
<accession>A0A1G5J9P9</accession>
<name>A0A1G5J9P9_9BACT</name>
<dbReference type="AlphaFoldDB" id="A0A1G5J9P9"/>
<evidence type="ECO:0000313" key="4">
    <source>
        <dbReference type="Proteomes" id="UP000198870"/>
    </source>
</evidence>
<feature type="transmembrane region" description="Helical" evidence="1">
    <location>
        <begin position="616"/>
        <end position="637"/>
    </location>
</feature>
<evidence type="ECO:0000313" key="3">
    <source>
        <dbReference type="EMBL" id="SCY84924.1"/>
    </source>
</evidence>
<keyword evidence="1" id="KW-1133">Transmembrane helix</keyword>
<keyword evidence="1" id="KW-0812">Transmembrane</keyword>
<keyword evidence="1" id="KW-0472">Membrane</keyword>
<gene>
    <name evidence="3" type="ORF">SAMN05216233_12664</name>
</gene>
<evidence type="ECO:0008006" key="5">
    <source>
        <dbReference type="Google" id="ProtNLM"/>
    </source>
</evidence>
<proteinExistence type="predicted"/>
<dbReference type="RefSeq" id="WP_092215120.1">
    <property type="nucleotide sequence ID" value="NZ_FMUX01000026.1"/>
</dbReference>
<feature type="chain" id="PRO_5011625833" description="Oxygen tolerance" evidence="2">
    <location>
        <begin position="23"/>
        <end position="647"/>
    </location>
</feature>
<dbReference type="Proteomes" id="UP000198870">
    <property type="component" value="Unassembled WGS sequence"/>
</dbReference>
<feature type="signal peptide" evidence="2">
    <location>
        <begin position="1"/>
        <end position="22"/>
    </location>
</feature>
<evidence type="ECO:0000256" key="2">
    <source>
        <dbReference type="SAM" id="SignalP"/>
    </source>
</evidence>
<dbReference type="EMBL" id="FMUX01000026">
    <property type="protein sequence ID" value="SCY84924.1"/>
    <property type="molecule type" value="Genomic_DNA"/>
</dbReference>
<protein>
    <recommendedName>
        <fullName evidence="5">Oxygen tolerance</fullName>
    </recommendedName>
</protein>
<sequence length="647" mass="72062">MKLIHALITCVALLGAPLSLHAADTWENRASVLVPHPGIAEAVLPPELMNKTDNNALDLALEGPDGNRRAFELYWREPDTTVRYDLKADTTRINDRGEFLWRCKAPDHEVNALHVTLDNPRIMGKVEVRARVNDIWIILVEDAALVRSGRQTRSEIPIKPDTYQEFDLIFKGFDRDFEKKVISVERVTALSVTKGTDYARQSVTPEFQVSEYGDVTELRALLPGSGLYIDTVRLTTKTQFLGDWQIGREEIRNGQRSFVPEAAGSVRHVSANIHELTLPVRDRWNGKSLVIRLDSQGRHLGTPTDVSMELFLPRIVFSADKQGSYTALTGTGSHIRILTSPGEPDRAPYQVASFSKAETNPDLTELALTDTYRLKGGPFTNEGFTWAASVVINTPGYYRLPFPMEASLAPNRAGIRLAKGETQVPFFMDRTENVPTPLLLDPDYEKDQNKTTWEFTLPQPSPWWVSLNLSAHGIFRRTVAIQLPKPGQMGGETWKTVTWRNTLDSETTLRIPLTRLPEDQNKIRILIDHNDNEPLTLTAAEAVYTAPSICFLAYEPGPLTLHGGNPTLPAPAYDLSLVRTKLMETLPTQVRAQPISAKEKGIWSGSWIKHFQANGWGLYAALGLVALVLLAIIAKVLPAAEAGKETE</sequence>
<organism evidence="3 4">
    <name type="scientific">Desulfoluna spongiiphila</name>
    <dbReference type="NCBI Taxonomy" id="419481"/>
    <lineage>
        <taxon>Bacteria</taxon>
        <taxon>Pseudomonadati</taxon>
        <taxon>Thermodesulfobacteriota</taxon>
        <taxon>Desulfobacteria</taxon>
        <taxon>Desulfobacterales</taxon>
        <taxon>Desulfolunaceae</taxon>
        <taxon>Desulfoluna</taxon>
    </lineage>
</organism>
<reference evidence="3 4" key="1">
    <citation type="submission" date="2016-10" db="EMBL/GenBank/DDBJ databases">
        <authorList>
            <person name="de Groot N.N."/>
        </authorList>
    </citation>
    <scope>NUCLEOTIDE SEQUENCE [LARGE SCALE GENOMIC DNA]</scope>
    <source>
        <strain evidence="3 4">AA1</strain>
    </source>
</reference>
<keyword evidence="2" id="KW-0732">Signal</keyword>